<dbReference type="GO" id="GO:0016747">
    <property type="term" value="F:acyltransferase activity, transferring groups other than amino-acyl groups"/>
    <property type="evidence" value="ECO:0007669"/>
    <property type="project" value="InterPro"/>
</dbReference>
<name>A0A165ET28_9BASI</name>
<dbReference type="EMBL" id="KV423994">
    <property type="protein sequence ID" value="KZT55472.1"/>
    <property type="molecule type" value="Genomic_DNA"/>
</dbReference>
<dbReference type="Gene3D" id="3.40.630.30">
    <property type="match status" value="1"/>
</dbReference>
<keyword evidence="3" id="KW-1185">Reference proteome</keyword>
<evidence type="ECO:0000259" key="1">
    <source>
        <dbReference type="PROSITE" id="PS51186"/>
    </source>
</evidence>
<sequence length="191" mass="20840">MTTQVPYVVRRATALDIPLIAQVFLDSLDSTIPGKTFSDLPEYALPQVEPVLRARLLPEDGSVTTFVALHPATDELLGYIDVKHRGGPLPQGYRSTGTVQLPDGVPEIDHLFTKVPREGGSGKGVGSALIQRVLAEESWTSAGIRLSCFEKNERALGFYRKWRWEQVGKIGLGVGEDGETALVLWLKGTQA</sequence>
<gene>
    <name evidence="2" type="ORF">CALCODRAFT_510087</name>
</gene>
<reference evidence="2 3" key="1">
    <citation type="journal article" date="2016" name="Mol. Biol. Evol.">
        <title>Comparative Genomics of Early-Diverging Mushroom-Forming Fungi Provides Insights into the Origins of Lignocellulose Decay Capabilities.</title>
        <authorList>
            <person name="Nagy L.G."/>
            <person name="Riley R."/>
            <person name="Tritt A."/>
            <person name="Adam C."/>
            <person name="Daum C."/>
            <person name="Floudas D."/>
            <person name="Sun H."/>
            <person name="Yadav J.S."/>
            <person name="Pangilinan J."/>
            <person name="Larsson K.H."/>
            <person name="Matsuura K."/>
            <person name="Barry K."/>
            <person name="Labutti K."/>
            <person name="Kuo R."/>
            <person name="Ohm R.A."/>
            <person name="Bhattacharya S.S."/>
            <person name="Shirouzu T."/>
            <person name="Yoshinaga Y."/>
            <person name="Martin F.M."/>
            <person name="Grigoriev I.V."/>
            <person name="Hibbett D.S."/>
        </authorList>
    </citation>
    <scope>NUCLEOTIDE SEQUENCE [LARGE SCALE GENOMIC DNA]</scope>
    <source>
        <strain evidence="2 3">HHB12733</strain>
    </source>
</reference>
<dbReference type="InterPro" id="IPR000182">
    <property type="entry name" value="GNAT_dom"/>
</dbReference>
<dbReference type="InterPro" id="IPR016181">
    <property type="entry name" value="Acyl_CoA_acyltransferase"/>
</dbReference>
<dbReference type="AlphaFoldDB" id="A0A165ET28"/>
<dbReference type="OrthoDB" id="9975416at2759"/>
<organism evidence="2 3">
    <name type="scientific">Calocera cornea HHB12733</name>
    <dbReference type="NCBI Taxonomy" id="1353952"/>
    <lineage>
        <taxon>Eukaryota</taxon>
        <taxon>Fungi</taxon>
        <taxon>Dikarya</taxon>
        <taxon>Basidiomycota</taxon>
        <taxon>Agaricomycotina</taxon>
        <taxon>Dacrymycetes</taxon>
        <taxon>Dacrymycetales</taxon>
        <taxon>Dacrymycetaceae</taxon>
        <taxon>Calocera</taxon>
    </lineage>
</organism>
<proteinExistence type="predicted"/>
<dbReference type="SUPFAM" id="SSF55729">
    <property type="entry name" value="Acyl-CoA N-acyltransferases (Nat)"/>
    <property type="match status" value="1"/>
</dbReference>
<evidence type="ECO:0000313" key="2">
    <source>
        <dbReference type="EMBL" id="KZT55472.1"/>
    </source>
</evidence>
<accession>A0A165ET28</accession>
<dbReference type="Proteomes" id="UP000076842">
    <property type="component" value="Unassembled WGS sequence"/>
</dbReference>
<dbReference type="InParanoid" id="A0A165ET28"/>
<protein>
    <recommendedName>
        <fullName evidence="1">N-acetyltransferase domain-containing protein</fullName>
    </recommendedName>
</protein>
<evidence type="ECO:0000313" key="3">
    <source>
        <dbReference type="Proteomes" id="UP000076842"/>
    </source>
</evidence>
<dbReference type="PROSITE" id="PS51186">
    <property type="entry name" value="GNAT"/>
    <property type="match status" value="1"/>
</dbReference>
<feature type="domain" description="N-acetyltransferase" evidence="1">
    <location>
        <begin position="7"/>
        <end position="189"/>
    </location>
</feature>